<keyword evidence="6 10" id="KW-0472">Membrane</keyword>
<keyword evidence="2" id="KW-1003">Cell membrane</keyword>
<evidence type="ECO:0000256" key="8">
    <source>
        <dbReference type="ARBA" id="ARBA00023180"/>
    </source>
</evidence>
<dbReference type="OMA" id="WKAGNTA"/>
<name>T1J5K4_STRMM</name>
<dbReference type="GO" id="GO:0008188">
    <property type="term" value="F:neuropeptide receptor activity"/>
    <property type="evidence" value="ECO:0007669"/>
    <property type="project" value="TreeGrafter"/>
</dbReference>
<keyword evidence="8 10" id="KW-0325">Glycoprotein</keyword>
<dbReference type="PRINTS" id="PR00896">
    <property type="entry name" value="VASOPRESSINR"/>
</dbReference>
<organism evidence="12 13">
    <name type="scientific">Strigamia maritima</name>
    <name type="common">European centipede</name>
    <name type="synonym">Geophilus maritimus</name>
    <dbReference type="NCBI Taxonomy" id="126957"/>
    <lineage>
        <taxon>Eukaryota</taxon>
        <taxon>Metazoa</taxon>
        <taxon>Ecdysozoa</taxon>
        <taxon>Arthropoda</taxon>
        <taxon>Myriapoda</taxon>
        <taxon>Chilopoda</taxon>
        <taxon>Pleurostigmophora</taxon>
        <taxon>Geophilomorpha</taxon>
        <taxon>Linotaeniidae</taxon>
        <taxon>Strigamia</taxon>
    </lineage>
</organism>
<protein>
    <recommendedName>
        <fullName evidence="11">G-protein coupled receptors family 1 profile domain-containing protein</fullName>
    </recommendedName>
</protein>
<feature type="domain" description="G-protein coupled receptors family 1 profile" evidence="11">
    <location>
        <begin position="57"/>
        <end position="325"/>
    </location>
</feature>
<feature type="transmembrane region" description="Helical" evidence="10">
    <location>
        <begin position="115"/>
        <end position="136"/>
    </location>
</feature>
<dbReference type="EMBL" id="JH431865">
    <property type="status" value="NOT_ANNOTATED_CDS"/>
    <property type="molecule type" value="Genomic_DNA"/>
</dbReference>
<dbReference type="Gene3D" id="1.20.1070.10">
    <property type="entry name" value="Rhodopsin 7-helix transmembrane proteins"/>
    <property type="match status" value="1"/>
</dbReference>
<comment type="subcellular location">
    <subcellularLocation>
        <location evidence="1 10">Cell membrane</location>
        <topology evidence="1 10">Multi-pass membrane protein</topology>
    </subcellularLocation>
</comment>
<evidence type="ECO:0000256" key="4">
    <source>
        <dbReference type="ARBA" id="ARBA00022989"/>
    </source>
</evidence>
<feature type="transmembrane region" description="Helical" evidence="10">
    <location>
        <begin position="156"/>
        <end position="176"/>
    </location>
</feature>
<proteinExistence type="inferred from homology"/>
<keyword evidence="5 10" id="KW-0297">G-protein coupled receptor</keyword>
<dbReference type="PANTHER" id="PTHR24224">
    <property type="entry name" value="CARDIOACCELERATORY PEPTIDE RECEPTOR-RELATED"/>
    <property type="match status" value="1"/>
</dbReference>
<dbReference type="EnsemblMetazoa" id="SMAR008908-RA">
    <property type="protein sequence ID" value="SMAR008908-PA"/>
    <property type="gene ID" value="SMAR008908"/>
</dbReference>
<reference evidence="13" key="1">
    <citation type="submission" date="2011-05" db="EMBL/GenBank/DDBJ databases">
        <authorList>
            <person name="Richards S.R."/>
            <person name="Qu J."/>
            <person name="Jiang H."/>
            <person name="Jhangiani S.N."/>
            <person name="Agravi P."/>
            <person name="Goodspeed R."/>
            <person name="Gross S."/>
            <person name="Mandapat C."/>
            <person name="Jackson L."/>
            <person name="Mathew T."/>
            <person name="Pu L."/>
            <person name="Thornton R."/>
            <person name="Saada N."/>
            <person name="Wilczek-Boney K.B."/>
            <person name="Lee S."/>
            <person name="Kovar C."/>
            <person name="Wu Y."/>
            <person name="Scherer S.E."/>
            <person name="Worley K.C."/>
            <person name="Muzny D.M."/>
            <person name="Gibbs R."/>
        </authorList>
    </citation>
    <scope>NUCLEOTIDE SEQUENCE</scope>
    <source>
        <strain evidence="13">Brora</strain>
    </source>
</reference>
<dbReference type="PRINTS" id="PR00237">
    <property type="entry name" value="GPCRRHODOPSN"/>
</dbReference>
<evidence type="ECO:0000313" key="13">
    <source>
        <dbReference type="Proteomes" id="UP000014500"/>
    </source>
</evidence>
<evidence type="ECO:0000256" key="1">
    <source>
        <dbReference type="ARBA" id="ARBA00004651"/>
    </source>
</evidence>
<feature type="transmembrane region" description="Helical" evidence="10">
    <location>
        <begin position="199"/>
        <end position="228"/>
    </location>
</feature>
<dbReference type="HOGENOM" id="CLU_009579_15_0_1"/>
<keyword evidence="4 10" id="KW-1133">Transmembrane helix</keyword>
<dbReference type="InterPro" id="IPR000276">
    <property type="entry name" value="GPCR_Rhodpsn"/>
</dbReference>
<dbReference type="CDD" id="cd15197">
    <property type="entry name" value="7tmA_NPSR"/>
    <property type="match status" value="1"/>
</dbReference>
<dbReference type="InterPro" id="IPR001817">
    <property type="entry name" value="Vasoprsn_rcpt"/>
</dbReference>
<dbReference type="PANTHER" id="PTHR24224:SF6">
    <property type="entry name" value="CARDIOACCELERATORY PEPTIDE RECEPTOR-RELATED"/>
    <property type="match status" value="1"/>
</dbReference>
<evidence type="ECO:0000256" key="7">
    <source>
        <dbReference type="ARBA" id="ARBA00023170"/>
    </source>
</evidence>
<comment type="caution">
    <text evidence="10">Lacks conserved residue(s) required for the propagation of feature annotation.</text>
</comment>
<evidence type="ECO:0000259" key="11">
    <source>
        <dbReference type="PROSITE" id="PS50262"/>
    </source>
</evidence>
<dbReference type="InterPro" id="IPR017452">
    <property type="entry name" value="GPCR_Rhodpsn_7TM"/>
</dbReference>
<dbReference type="PROSITE" id="PS00237">
    <property type="entry name" value="G_PROTEIN_RECEP_F1_1"/>
    <property type="match status" value="1"/>
</dbReference>
<keyword evidence="9 10" id="KW-0807">Transducer</keyword>
<dbReference type="FunFam" id="1.20.1070.10:FF:000188">
    <property type="entry name" value="Neuropeptide S receptor"/>
    <property type="match status" value="1"/>
</dbReference>
<evidence type="ECO:0000256" key="9">
    <source>
        <dbReference type="ARBA" id="ARBA00023224"/>
    </source>
</evidence>
<dbReference type="Pfam" id="PF00001">
    <property type="entry name" value="7tm_1"/>
    <property type="match status" value="1"/>
</dbReference>
<feature type="transmembrane region" description="Helical" evidence="10">
    <location>
        <begin position="46"/>
        <end position="68"/>
    </location>
</feature>
<dbReference type="PROSITE" id="PS50262">
    <property type="entry name" value="G_PROTEIN_RECEP_F1_2"/>
    <property type="match status" value="1"/>
</dbReference>
<evidence type="ECO:0000256" key="2">
    <source>
        <dbReference type="ARBA" id="ARBA00022475"/>
    </source>
</evidence>
<dbReference type="PhylomeDB" id="T1J5K4"/>
<keyword evidence="13" id="KW-1185">Reference proteome</keyword>
<sequence>MGDEIETTLLVMDNLSSTWMMEVEANSTLPPKHDSYYFYKTEQLTFLWIMFTMIVMGNSAVLVALLLSKNKKSRMNFFITHLAIADLSVGLISVLTDVIWKMTVSWLAGNVLCKLIRYLQVTVTYSSTYVLVALSIDRYDAITRPMKFSGRRRAHALVIVAWFLSAVFSIPILVLYEEAEIDGQFQCWIDLGAEWKWQLYLTLITVSLFLIPTLIISACYTIIVITIWSKGKTLTGQPKSAKTKHPADMDSKRASSRGIIPKAKIKTVKMTFVIVFVFVLCWSPYFIYDLLQVYGHLPITPTQNAIATFMQSLAPLNSAANPIIYCLFSTHICRNLR</sequence>
<dbReference type="Proteomes" id="UP000014500">
    <property type="component" value="Unassembled WGS sequence"/>
</dbReference>
<evidence type="ECO:0000313" key="12">
    <source>
        <dbReference type="EnsemblMetazoa" id="SMAR008908-PA"/>
    </source>
</evidence>
<evidence type="ECO:0000256" key="3">
    <source>
        <dbReference type="ARBA" id="ARBA00022692"/>
    </source>
</evidence>
<dbReference type="GO" id="GO:0005000">
    <property type="term" value="F:vasopressin receptor activity"/>
    <property type="evidence" value="ECO:0007669"/>
    <property type="project" value="InterPro"/>
</dbReference>
<accession>T1J5K4</accession>
<reference evidence="12" key="2">
    <citation type="submission" date="2015-02" db="UniProtKB">
        <authorList>
            <consortium name="EnsemblMetazoa"/>
        </authorList>
    </citation>
    <scope>IDENTIFICATION</scope>
</reference>
<comment type="similarity">
    <text evidence="10">Belongs to the G-protein coupled receptor 1 family. Vasopressin/oxytocin receptor subfamily.</text>
</comment>
<dbReference type="eggNOG" id="KOG3656">
    <property type="taxonomic scope" value="Eukaryota"/>
</dbReference>
<dbReference type="STRING" id="126957.T1J5K4"/>
<feature type="transmembrane region" description="Helical" evidence="10">
    <location>
        <begin position="270"/>
        <end position="288"/>
    </location>
</feature>
<evidence type="ECO:0000256" key="10">
    <source>
        <dbReference type="RuleBase" id="RU046427"/>
    </source>
</evidence>
<evidence type="ECO:0000256" key="6">
    <source>
        <dbReference type="ARBA" id="ARBA00023136"/>
    </source>
</evidence>
<dbReference type="AlphaFoldDB" id="T1J5K4"/>
<dbReference type="GO" id="GO:0005886">
    <property type="term" value="C:plasma membrane"/>
    <property type="evidence" value="ECO:0007669"/>
    <property type="project" value="UniProtKB-SubCell"/>
</dbReference>
<feature type="transmembrane region" description="Helical" evidence="10">
    <location>
        <begin position="75"/>
        <end position="95"/>
    </location>
</feature>
<dbReference type="SUPFAM" id="SSF81321">
    <property type="entry name" value="Family A G protein-coupled receptor-like"/>
    <property type="match status" value="1"/>
</dbReference>
<keyword evidence="7 10" id="KW-0675">Receptor</keyword>
<dbReference type="InterPro" id="IPR052665">
    <property type="entry name" value="Neuropeptide-GPCR"/>
</dbReference>
<keyword evidence="3 10" id="KW-0812">Transmembrane</keyword>
<evidence type="ECO:0000256" key="5">
    <source>
        <dbReference type="ARBA" id="ARBA00023040"/>
    </source>
</evidence>